<accession>A0AB74CAU4</accession>
<proteinExistence type="predicted"/>
<dbReference type="AlphaFoldDB" id="A0AB74CAU4"/>
<name>A0AB74CAU4_ASPFL</name>
<protein>
    <submittedName>
        <fullName evidence="1">Uncharacterized protein</fullName>
    </submittedName>
</protein>
<organism evidence="1 2">
    <name type="scientific">Aspergillus flavus</name>
    <dbReference type="NCBI Taxonomy" id="5059"/>
    <lineage>
        <taxon>Eukaryota</taxon>
        <taxon>Fungi</taxon>
        <taxon>Dikarya</taxon>
        <taxon>Ascomycota</taxon>
        <taxon>Pezizomycotina</taxon>
        <taxon>Eurotiomycetes</taxon>
        <taxon>Eurotiomycetidae</taxon>
        <taxon>Eurotiales</taxon>
        <taxon>Aspergillaceae</taxon>
        <taxon>Aspergillus</taxon>
        <taxon>Aspergillus subgen. Circumdati</taxon>
    </lineage>
</organism>
<reference evidence="1 2" key="1">
    <citation type="submission" date="2018-07" db="EMBL/GenBank/DDBJ databases">
        <title>Identification of spontaneous genetic mutation associated with occurrence of a yellow conidial color mutant of Aspergillus flavus.</title>
        <authorList>
            <person name="Chang P.-K."/>
            <person name="Mack B.M."/>
            <person name="Scharfenstein L."/>
            <person name="Gilbert M.K."/>
        </authorList>
    </citation>
    <scope>NUCLEOTIDE SEQUENCE [LARGE SCALE GENOMIC DNA]</scope>
    <source>
        <strain evidence="1 2">CA14</strain>
    </source>
</reference>
<dbReference type="Proteomes" id="UP000275480">
    <property type="component" value="Unassembled WGS sequence"/>
</dbReference>
<evidence type="ECO:0000313" key="1">
    <source>
        <dbReference type="EMBL" id="RMZ43808.1"/>
    </source>
</evidence>
<comment type="caution">
    <text evidence="1">The sequence shown here is derived from an EMBL/GenBank/DDBJ whole genome shotgun (WGS) entry which is preliminary data.</text>
</comment>
<dbReference type="EMBL" id="QQZZ01000090">
    <property type="protein sequence ID" value="RMZ43808.1"/>
    <property type="molecule type" value="Genomic_DNA"/>
</dbReference>
<evidence type="ECO:0000313" key="2">
    <source>
        <dbReference type="Proteomes" id="UP000275480"/>
    </source>
</evidence>
<gene>
    <name evidence="1" type="ORF">CA14_012843</name>
</gene>
<sequence length="143" mass="16184">MDVTPRSESQLNPSSHGKCIIGLFPTHLSRLDRVHREIPCRNRVPRRLVSILAPLGLPHTVIATQMLHASDRASQLFVQDENGRVRPVFLRESSQTLTHALLQYPLYIDLCEALPHDIARIRGLRGKATDYEDIISHPQAIQL</sequence>